<feature type="non-terminal residue" evidence="1">
    <location>
        <position position="111"/>
    </location>
</feature>
<protein>
    <submittedName>
        <fullName evidence="1">Uncharacterized protein</fullName>
    </submittedName>
</protein>
<dbReference type="AlphaFoldDB" id="M2USW9"/>
<reference evidence="2" key="2">
    <citation type="journal article" date="2013" name="PLoS Genet.">
        <title>Comparative genome structure, secondary metabolite, and effector coding capacity across Cochliobolus pathogens.</title>
        <authorList>
            <person name="Condon B.J."/>
            <person name="Leng Y."/>
            <person name="Wu D."/>
            <person name="Bushley K.E."/>
            <person name="Ohm R.A."/>
            <person name="Otillar R."/>
            <person name="Martin J."/>
            <person name="Schackwitz W."/>
            <person name="Grimwood J."/>
            <person name="MohdZainudin N."/>
            <person name="Xue C."/>
            <person name="Wang R."/>
            <person name="Manning V.A."/>
            <person name="Dhillon B."/>
            <person name="Tu Z.J."/>
            <person name="Steffenson B.J."/>
            <person name="Salamov A."/>
            <person name="Sun H."/>
            <person name="Lowry S."/>
            <person name="LaButti K."/>
            <person name="Han J."/>
            <person name="Copeland A."/>
            <person name="Lindquist E."/>
            <person name="Barry K."/>
            <person name="Schmutz J."/>
            <person name="Baker S.E."/>
            <person name="Ciuffetti L.M."/>
            <person name="Grigoriev I.V."/>
            <person name="Zhong S."/>
            <person name="Turgeon B.G."/>
        </authorList>
    </citation>
    <scope>NUCLEOTIDE SEQUENCE [LARGE SCALE GENOMIC DNA]</scope>
    <source>
        <strain evidence="2">C5 / ATCC 48332 / race O</strain>
    </source>
</reference>
<sequence>MKIKVESFGRFACRSQLVRKRGEGEVGKIEIAKTDQSQATIRRQRQCDETVAIDGHQLAEKDEKKLAEQEKNKKKGMVKVRETQHAANAITLKRIVKRCATLKANLRMISV</sequence>
<evidence type="ECO:0000313" key="2">
    <source>
        <dbReference type="Proteomes" id="UP000016936"/>
    </source>
</evidence>
<gene>
    <name evidence="1" type="ORF">COCHEDRAFT_1021748</name>
</gene>
<dbReference type="Proteomes" id="UP000016936">
    <property type="component" value="Unassembled WGS sequence"/>
</dbReference>
<dbReference type="EMBL" id="KB445577">
    <property type="protein sequence ID" value="EMD90978.1"/>
    <property type="molecule type" value="Genomic_DNA"/>
</dbReference>
<evidence type="ECO:0000313" key="1">
    <source>
        <dbReference type="EMBL" id="EMD90978.1"/>
    </source>
</evidence>
<organism evidence="1 2">
    <name type="scientific">Cochliobolus heterostrophus (strain C5 / ATCC 48332 / race O)</name>
    <name type="common">Southern corn leaf blight fungus</name>
    <name type="synonym">Bipolaris maydis</name>
    <dbReference type="NCBI Taxonomy" id="701091"/>
    <lineage>
        <taxon>Eukaryota</taxon>
        <taxon>Fungi</taxon>
        <taxon>Dikarya</taxon>
        <taxon>Ascomycota</taxon>
        <taxon>Pezizomycotina</taxon>
        <taxon>Dothideomycetes</taxon>
        <taxon>Pleosporomycetidae</taxon>
        <taxon>Pleosporales</taxon>
        <taxon>Pleosporineae</taxon>
        <taxon>Pleosporaceae</taxon>
        <taxon>Bipolaris</taxon>
    </lineage>
</organism>
<keyword evidence="2" id="KW-1185">Reference proteome</keyword>
<name>M2USW9_COCH5</name>
<reference evidence="1 2" key="1">
    <citation type="journal article" date="2012" name="PLoS Pathog.">
        <title>Diverse lifestyles and strategies of plant pathogenesis encoded in the genomes of eighteen Dothideomycetes fungi.</title>
        <authorList>
            <person name="Ohm R.A."/>
            <person name="Feau N."/>
            <person name="Henrissat B."/>
            <person name="Schoch C.L."/>
            <person name="Horwitz B.A."/>
            <person name="Barry K.W."/>
            <person name="Condon B.J."/>
            <person name="Copeland A.C."/>
            <person name="Dhillon B."/>
            <person name="Glaser F."/>
            <person name="Hesse C.N."/>
            <person name="Kosti I."/>
            <person name="LaButti K."/>
            <person name="Lindquist E.A."/>
            <person name="Lucas S."/>
            <person name="Salamov A.A."/>
            <person name="Bradshaw R.E."/>
            <person name="Ciuffetti L."/>
            <person name="Hamelin R.C."/>
            <person name="Kema G.H.J."/>
            <person name="Lawrence C."/>
            <person name="Scott J.A."/>
            <person name="Spatafora J.W."/>
            <person name="Turgeon B.G."/>
            <person name="de Wit P.J.G.M."/>
            <person name="Zhong S."/>
            <person name="Goodwin S.B."/>
            <person name="Grigoriev I.V."/>
        </authorList>
    </citation>
    <scope>NUCLEOTIDE SEQUENCE [LARGE SCALE GENOMIC DNA]</scope>
    <source>
        <strain evidence="2">C5 / ATCC 48332 / race O</strain>
    </source>
</reference>
<dbReference type="HOGENOM" id="CLU_2164318_0_0_1"/>
<accession>M2USW9</accession>
<proteinExistence type="predicted"/>